<dbReference type="GO" id="GO:0003677">
    <property type="term" value="F:DNA binding"/>
    <property type="evidence" value="ECO:0007669"/>
    <property type="project" value="UniProtKB-KW"/>
</dbReference>
<reference evidence="3 4" key="1">
    <citation type="submission" date="2021-06" db="EMBL/GenBank/DDBJ databases">
        <title>Gemonas diversity in paddy soil.</title>
        <authorList>
            <person name="Liu G."/>
        </authorList>
    </citation>
    <scope>NUCLEOTIDE SEQUENCE [LARGE SCALE GENOMIC DNA]</scope>
    <source>
        <strain evidence="3 4">RG10</strain>
    </source>
</reference>
<sequence>MKSVQRAAVLVALVLAVGSTAALAAPRGCGGAACGSAGWGMKGEYQRMYDPATVESVRGEVQSIGRMTPRKGMGAGIHLQLKTGQETVSVHLGPAWYLDRQDTRIEKGDELEIKGSKITMSGKPVIIAQEVTKGGAVLRLRDDNGVPVWAGWRK</sequence>
<keyword evidence="1" id="KW-0732">Signal</keyword>
<protein>
    <submittedName>
        <fullName evidence="3">DNA-binding protein</fullName>
    </submittedName>
</protein>
<gene>
    <name evidence="3" type="ORF">KP004_01760</name>
</gene>
<keyword evidence="4" id="KW-1185">Reference proteome</keyword>
<dbReference type="InterPro" id="IPR058837">
    <property type="entry name" value="MamS_MamX_dom"/>
</dbReference>
<keyword evidence="3" id="KW-0238">DNA-binding</keyword>
<feature type="signal peptide" evidence="1">
    <location>
        <begin position="1"/>
        <end position="24"/>
    </location>
</feature>
<evidence type="ECO:0000313" key="3">
    <source>
        <dbReference type="EMBL" id="QWV93942.1"/>
    </source>
</evidence>
<dbReference type="EMBL" id="CP076723">
    <property type="protein sequence ID" value="QWV93942.1"/>
    <property type="molecule type" value="Genomic_DNA"/>
</dbReference>
<evidence type="ECO:0000313" key="4">
    <source>
        <dbReference type="Proteomes" id="UP000683557"/>
    </source>
</evidence>
<organism evidence="3 4">
    <name type="scientific">Geomonas oryzisoli</name>
    <dbReference type="NCBI Taxonomy" id="2847992"/>
    <lineage>
        <taxon>Bacteria</taxon>
        <taxon>Pseudomonadati</taxon>
        <taxon>Thermodesulfobacteriota</taxon>
        <taxon>Desulfuromonadia</taxon>
        <taxon>Geobacterales</taxon>
        <taxon>Geobacteraceae</taxon>
        <taxon>Geomonas</taxon>
    </lineage>
</organism>
<dbReference type="Proteomes" id="UP000683557">
    <property type="component" value="Chromosome"/>
</dbReference>
<dbReference type="Pfam" id="PF26390">
    <property type="entry name" value="MamS_MamX"/>
    <property type="match status" value="1"/>
</dbReference>
<evidence type="ECO:0000256" key="1">
    <source>
        <dbReference type="SAM" id="SignalP"/>
    </source>
</evidence>
<feature type="chain" id="PRO_5045344633" evidence="1">
    <location>
        <begin position="25"/>
        <end position="154"/>
    </location>
</feature>
<feature type="domain" description="Magnetosome protein MamS/MamX" evidence="2">
    <location>
        <begin position="53"/>
        <end position="138"/>
    </location>
</feature>
<name>A0ABX8JB40_9BACT</name>
<accession>A0ABX8JB40</accession>
<evidence type="ECO:0000259" key="2">
    <source>
        <dbReference type="Pfam" id="PF26390"/>
    </source>
</evidence>
<dbReference type="RefSeq" id="WP_216800676.1">
    <property type="nucleotide sequence ID" value="NZ_CP076723.1"/>
</dbReference>
<proteinExistence type="predicted"/>